<organism evidence="1 2">
    <name type="scientific">Belliella calami</name>
    <dbReference type="NCBI Taxonomy" id="2923436"/>
    <lineage>
        <taxon>Bacteria</taxon>
        <taxon>Pseudomonadati</taxon>
        <taxon>Bacteroidota</taxon>
        <taxon>Cytophagia</taxon>
        <taxon>Cytophagales</taxon>
        <taxon>Cyclobacteriaceae</taxon>
        <taxon>Belliella</taxon>
    </lineage>
</organism>
<gene>
    <name evidence="1" type="ORF">MM236_18385</name>
</gene>
<dbReference type="RefSeq" id="WP_241276464.1">
    <property type="nucleotide sequence ID" value="NZ_JAKZGS010000024.1"/>
</dbReference>
<evidence type="ECO:0000313" key="2">
    <source>
        <dbReference type="Proteomes" id="UP001165488"/>
    </source>
</evidence>
<dbReference type="EMBL" id="JAKZGS010000024">
    <property type="protein sequence ID" value="MCH7399969.1"/>
    <property type="molecule type" value="Genomic_DNA"/>
</dbReference>
<evidence type="ECO:0000313" key="1">
    <source>
        <dbReference type="EMBL" id="MCH7399969.1"/>
    </source>
</evidence>
<sequence>MKLLVLNNLLFFAIIVKISACSESGITPPPSPNEDRNPYSLGKMAVSSVLKHWQIRLMKDLL</sequence>
<reference evidence="1" key="1">
    <citation type="submission" date="2022-03" db="EMBL/GenBank/DDBJ databases">
        <title>De novo assembled genomes of Belliella spp. (Cyclobacteriaceae) strains.</title>
        <authorList>
            <person name="Szabo A."/>
            <person name="Korponai K."/>
            <person name="Felfoldi T."/>
        </authorList>
    </citation>
    <scope>NUCLEOTIDE SEQUENCE</scope>
    <source>
        <strain evidence="1">DSM 107340</strain>
    </source>
</reference>
<accession>A0ABS9UU66</accession>
<keyword evidence="2" id="KW-1185">Reference proteome</keyword>
<proteinExistence type="predicted"/>
<name>A0ABS9UU66_9BACT</name>
<dbReference type="Proteomes" id="UP001165488">
    <property type="component" value="Unassembled WGS sequence"/>
</dbReference>
<comment type="caution">
    <text evidence="1">The sequence shown here is derived from an EMBL/GenBank/DDBJ whole genome shotgun (WGS) entry which is preliminary data.</text>
</comment>
<protein>
    <submittedName>
        <fullName evidence="1">Uncharacterized protein</fullName>
    </submittedName>
</protein>